<dbReference type="Pfam" id="PF12146">
    <property type="entry name" value="Hydrolase_4"/>
    <property type="match status" value="1"/>
</dbReference>
<dbReference type="EMBL" id="PFGP01000017">
    <property type="protein sequence ID" value="PIW66934.1"/>
    <property type="molecule type" value="Genomic_DNA"/>
</dbReference>
<dbReference type="PANTHER" id="PTHR11614">
    <property type="entry name" value="PHOSPHOLIPASE-RELATED"/>
    <property type="match status" value="1"/>
</dbReference>
<dbReference type="SUPFAM" id="SSF53474">
    <property type="entry name" value="alpha/beta-Hydrolases"/>
    <property type="match status" value="1"/>
</dbReference>
<proteinExistence type="predicted"/>
<sequence>MNNEIIGFVDGYKGVKLFYKACLAQQPKAKVIFLHGAGEYTEKYAYFAQWFVDKGIDVFMPDLRGHGRSGGAACHVDNFNDYAKDLDIFIKFTDKGWGNKKTFLTAHSLGALISVFYTMRFTYDFKGLILCSPCFKLRLKIAPVKAWFAAQLYDMLGNRSFSSHIKPQMATHDRQIIEKFAKDPLMHHFVTASFFVEMNKAMKIARRAAGDFKMPLAVLQAGHDRICDSKAAERFYESAASQDKEFKLYRGFYHELLNETKKEEVFIDIYDWIIKRC</sequence>
<accession>A0A2J0LJA2</accession>
<dbReference type="InterPro" id="IPR029058">
    <property type="entry name" value="AB_hydrolase_fold"/>
</dbReference>
<evidence type="ECO:0000313" key="2">
    <source>
        <dbReference type="EMBL" id="PIW66934.1"/>
    </source>
</evidence>
<dbReference type="AlphaFoldDB" id="A0A2J0LJA2"/>
<dbReference type="Proteomes" id="UP000231267">
    <property type="component" value="Unassembled WGS sequence"/>
</dbReference>
<evidence type="ECO:0000313" key="3">
    <source>
        <dbReference type="Proteomes" id="UP000231267"/>
    </source>
</evidence>
<reference evidence="2 3" key="1">
    <citation type="submission" date="2017-09" db="EMBL/GenBank/DDBJ databases">
        <title>Depth-based differentiation of microbial function through sediment-hosted aquifers and enrichment of novel symbionts in the deep terrestrial subsurface.</title>
        <authorList>
            <person name="Probst A.J."/>
            <person name="Ladd B."/>
            <person name="Jarett J.K."/>
            <person name="Geller-Mcgrath D.E."/>
            <person name="Sieber C.M."/>
            <person name="Emerson J.B."/>
            <person name="Anantharaman K."/>
            <person name="Thomas B.C."/>
            <person name="Malmstrom R."/>
            <person name="Stieglmeier M."/>
            <person name="Klingl A."/>
            <person name="Woyke T."/>
            <person name="Ryan C.M."/>
            <person name="Banfield J.F."/>
        </authorList>
    </citation>
    <scope>NUCLEOTIDE SEQUENCE [LARGE SCALE GENOMIC DNA]</scope>
    <source>
        <strain evidence="2">CG12_big_fil_rev_8_21_14_0_65_43_15</strain>
    </source>
</reference>
<feature type="domain" description="Serine aminopeptidase S33" evidence="1">
    <location>
        <begin position="25"/>
        <end position="260"/>
    </location>
</feature>
<organism evidence="2 3">
    <name type="scientific">Candidatus Taenaricola geysiri</name>
    <dbReference type="NCBI Taxonomy" id="1974752"/>
    <lineage>
        <taxon>Bacteria</taxon>
        <taxon>Pseudomonadati</taxon>
        <taxon>Candidatus Omnitrophota</taxon>
        <taxon>Candidatus Taenaricola</taxon>
    </lineage>
</organism>
<comment type="caution">
    <text evidence="2">The sequence shown here is derived from an EMBL/GenBank/DDBJ whole genome shotgun (WGS) entry which is preliminary data.</text>
</comment>
<dbReference type="InterPro" id="IPR022742">
    <property type="entry name" value="Hydrolase_4"/>
</dbReference>
<name>A0A2J0LJA2_9BACT</name>
<protein>
    <recommendedName>
        <fullName evidence="1">Serine aminopeptidase S33 domain-containing protein</fullName>
    </recommendedName>
</protein>
<gene>
    <name evidence="2" type="ORF">COW11_00735</name>
</gene>
<dbReference type="InterPro" id="IPR051044">
    <property type="entry name" value="MAG_DAG_Lipase"/>
</dbReference>
<evidence type="ECO:0000259" key="1">
    <source>
        <dbReference type="Pfam" id="PF12146"/>
    </source>
</evidence>
<dbReference type="Gene3D" id="3.40.50.1820">
    <property type="entry name" value="alpha/beta hydrolase"/>
    <property type="match status" value="1"/>
</dbReference>